<keyword evidence="1" id="KW-0547">Nucleotide-binding</keyword>
<name>A0ABV9W487_9ACTN</name>
<evidence type="ECO:0000313" key="5">
    <source>
        <dbReference type="Proteomes" id="UP001595912"/>
    </source>
</evidence>
<sequence length="226" mass="24010">MTEFLVEATGLYHIYRERDVETVALRGARLALRPGSWTSLTGPSGSGKSTLLQILAGLLTPTAGAVLVDGDDMTRMTPDERARCRRRRIGVVLQRDNLHPGLDVAGNIALPLRLDGQPAGAIRDRVGTLLDEVGLADRRHRWPARLSGGEAQRAAVAVAVAARPAVLLADEPTGELDERSTSAVLDLLEAARAAHGTAILTVTHNPAVAERAGRSLVMRDGVIGDD</sequence>
<dbReference type="GO" id="GO:0005524">
    <property type="term" value="F:ATP binding"/>
    <property type="evidence" value="ECO:0007669"/>
    <property type="project" value="UniProtKB-KW"/>
</dbReference>
<evidence type="ECO:0000256" key="2">
    <source>
        <dbReference type="ARBA" id="ARBA00022840"/>
    </source>
</evidence>
<dbReference type="PROSITE" id="PS00211">
    <property type="entry name" value="ABC_TRANSPORTER_1"/>
    <property type="match status" value="1"/>
</dbReference>
<protein>
    <submittedName>
        <fullName evidence="4">ABC transporter ATP-binding protein</fullName>
    </submittedName>
</protein>
<accession>A0ABV9W487</accession>
<dbReference type="InterPro" id="IPR003593">
    <property type="entry name" value="AAA+_ATPase"/>
</dbReference>
<dbReference type="InterPro" id="IPR015854">
    <property type="entry name" value="ABC_transpr_LolD-like"/>
</dbReference>
<dbReference type="SMART" id="SM00382">
    <property type="entry name" value="AAA"/>
    <property type="match status" value="1"/>
</dbReference>
<evidence type="ECO:0000313" key="4">
    <source>
        <dbReference type="EMBL" id="MFC5001801.1"/>
    </source>
</evidence>
<comment type="caution">
    <text evidence="4">The sequence shown here is derived from an EMBL/GenBank/DDBJ whole genome shotgun (WGS) entry which is preliminary data.</text>
</comment>
<dbReference type="PROSITE" id="PS50893">
    <property type="entry name" value="ABC_TRANSPORTER_2"/>
    <property type="match status" value="1"/>
</dbReference>
<dbReference type="InterPro" id="IPR027417">
    <property type="entry name" value="P-loop_NTPase"/>
</dbReference>
<dbReference type="PANTHER" id="PTHR24220">
    <property type="entry name" value="IMPORT ATP-BINDING PROTEIN"/>
    <property type="match status" value="1"/>
</dbReference>
<dbReference type="PANTHER" id="PTHR24220:SF685">
    <property type="entry name" value="ABC TRANSPORTER RELATED"/>
    <property type="match status" value="1"/>
</dbReference>
<dbReference type="EMBL" id="JBHSIU010000039">
    <property type="protein sequence ID" value="MFC5001801.1"/>
    <property type="molecule type" value="Genomic_DNA"/>
</dbReference>
<dbReference type="RefSeq" id="WP_380119274.1">
    <property type="nucleotide sequence ID" value="NZ_JBHSIU010000039.1"/>
</dbReference>
<evidence type="ECO:0000259" key="3">
    <source>
        <dbReference type="PROSITE" id="PS50893"/>
    </source>
</evidence>
<gene>
    <name evidence="4" type="ORF">ACFPIJ_28675</name>
</gene>
<evidence type="ECO:0000256" key="1">
    <source>
        <dbReference type="ARBA" id="ARBA00022741"/>
    </source>
</evidence>
<reference evidence="5" key="1">
    <citation type="journal article" date="2019" name="Int. J. Syst. Evol. Microbiol.">
        <title>The Global Catalogue of Microorganisms (GCM) 10K type strain sequencing project: providing services to taxonomists for standard genome sequencing and annotation.</title>
        <authorList>
            <consortium name="The Broad Institute Genomics Platform"/>
            <consortium name="The Broad Institute Genome Sequencing Center for Infectious Disease"/>
            <person name="Wu L."/>
            <person name="Ma J."/>
        </authorList>
    </citation>
    <scope>NUCLEOTIDE SEQUENCE [LARGE SCALE GENOMIC DNA]</scope>
    <source>
        <strain evidence="5">CGMCC 4.7152</strain>
    </source>
</reference>
<proteinExistence type="predicted"/>
<feature type="domain" description="ABC transporter" evidence="3">
    <location>
        <begin position="9"/>
        <end position="226"/>
    </location>
</feature>
<dbReference type="SUPFAM" id="SSF52540">
    <property type="entry name" value="P-loop containing nucleoside triphosphate hydrolases"/>
    <property type="match status" value="1"/>
</dbReference>
<dbReference type="Gene3D" id="3.40.50.300">
    <property type="entry name" value="P-loop containing nucleotide triphosphate hydrolases"/>
    <property type="match status" value="1"/>
</dbReference>
<dbReference type="InterPro" id="IPR003439">
    <property type="entry name" value="ABC_transporter-like_ATP-bd"/>
</dbReference>
<organism evidence="4 5">
    <name type="scientific">Dactylosporangium cerinum</name>
    <dbReference type="NCBI Taxonomy" id="1434730"/>
    <lineage>
        <taxon>Bacteria</taxon>
        <taxon>Bacillati</taxon>
        <taxon>Actinomycetota</taxon>
        <taxon>Actinomycetes</taxon>
        <taxon>Micromonosporales</taxon>
        <taxon>Micromonosporaceae</taxon>
        <taxon>Dactylosporangium</taxon>
    </lineage>
</organism>
<keyword evidence="2 4" id="KW-0067">ATP-binding</keyword>
<dbReference type="InterPro" id="IPR017871">
    <property type="entry name" value="ABC_transporter-like_CS"/>
</dbReference>
<keyword evidence="5" id="KW-1185">Reference proteome</keyword>
<dbReference type="Proteomes" id="UP001595912">
    <property type="component" value="Unassembled WGS sequence"/>
</dbReference>
<dbReference type="Pfam" id="PF00005">
    <property type="entry name" value="ABC_tran"/>
    <property type="match status" value="1"/>
</dbReference>